<dbReference type="eggNOG" id="ENOG5032E8K">
    <property type="taxonomic scope" value="Bacteria"/>
</dbReference>
<keyword evidence="2 6" id="KW-0732">Signal</keyword>
<sequence>MGGVKLTLAILPFAALVLAGCAAEPSAGMVTPTPVATTAAALASETTQHTEDCTASAPALPDSPIPTNTSMSLYVDNTEDNFDPCAKLSWVELGGSLGTPGNGPAHTGASMVEALVLFHDGEMIAAPAPVVSESIESVQRISDRALSVELGHRTGSTAAGITETESVVFEWDGSALRVTGYTPPANASAVSSLDLSQG</sequence>
<proteinExistence type="predicted"/>
<dbReference type="HOGENOM" id="CLU_098575_0_0_11"/>
<dbReference type="AlphaFoldDB" id="A0A097IDJ9"/>
<evidence type="ECO:0008006" key="9">
    <source>
        <dbReference type="Google" id="ProtNLM"/>
    </source>
</evidence>
<keyword evidence="1" id="KW-1003">Cell membrane</keyword>
<feature type="signal peptide" evidence="6">
    <location>
        <begin position="1"/>
        <end position="19"/>
    </location>
</feature>
<evidence type="ECO:0000256" key="3">
    <source>
        <dbReference type="ARBA" id="ARBA00023136"/>
    </source>
</evidence>
<keyword evidence="3" id="KW-0472">Membrane</keyword>
<gene>
    <name evidence="7" type="ORF">CDOO_02295</name>
</gene>
<evidence type="ECO:0000256" key="5">
    <source>
        <dbReference type="ARBA" id="ARBA00023288"/>
    </source>
</evidence>
<evidence type="ECO:0000256" key="1">
    <source>
        <dbReference type="ARBA" id="ARBA00022475"/>
    </source>
</evidence>
<keyword evidence="4" id="KW-0564">Palmitate</keyword>
<dbReference type="PROSITE" id="PS51257">
    <property type="entry name" value="PROKAR_LIPOPROTEIN"/>
    <property type="match status" value="1"/>
</dbReference>
<feature type="chain" id="PRO_5038596659" description="LppP/LprE family lipoprotein" evidence="6">
    <location>
        <begin position="20"/>
        <end position="198"/>
    </location>
</feature>
<reference evidence="7 8" key="1">
    <citation type="submission" date="2013-09" db="EMBL/GenBank/DDBJ databases">
        <title>Complete genome sequence of Corynebacterium doosanense CAU 212(T) (=DSM 45436(T)), isolated from activated sludge.</title>
        <authorList>
            <person name="Schaffert L."/>
            <person name="Albersmeier A."/>
            <person name="Kalinowski J."/>
            <person name="Ruckert C."/>
        </authorList>
    </citation>
    <scope>NUCLEOTIDE SEQUENCE [LARGE SCALE GENOMIC DNA]</scope>
    <source>
        <strain evidence="7 8">CAU 212</strain>
    </source>
</reference>
<dbReference type="InterPro" id="IPR025971">
    <property type="entry name" value="LppP/LprE"/>
</dbReference>
<evidence type="ECO:0000256" key="4">
    <source>
        <dbReference type="ARBA" id="ARBA00023139"/>
    </source>
</evidence>
<dbReference type="EMBL" id="CP006764">
    <property type="protein sequence ID" value="AIT60211.1"/>
    <property type="molecule type" value="Genomic_DNA"/>
</dbReference>
<accession>A0A097IDJ9</accession>
<organism evidence="7 8">
    <name type="scientific">Corynebacterium doosanense CAU 212 = DSM 45436</name>
    <dbReference type="NCBI Taxonomy" id="558173"/>
    <lineage>
        <taxon>Bacteria</taxon>
        <taxon>Bacillati</taxon>
        <taxon>Actinomycetota</taxon>
        <taxon>Actinomycetes</taxon>
        <taxon>Mycobacteriales</taxon>
        <taxon>Corynebacteriaceae</taxon>
        <taxon>Corynebacterium</taxon>
    </lineage>
</organism>
<evidence type="ECO:0000313" key="8">
    <source>
        <dbReference type="Proteomes" id="UP000029914"/>
    </source>
</evidence>
<evidence type="ECO:0000256" key="2">
    <source>
        <dbReference type="ARBA" id="ARBA00022729"/>
    </source>
</evidence>
<dbReference type="KEGG" id="cdo:CDOO_02295"/>
<dbReference type="Proteomes" id="UP000029914">
    <property type="component" value="Chromosome"/>
</dbReference>
<dbReference type="Pfam" id="PF14041">
    <property type="entry name" value="Lipoprotein_21"/>
    <property type="match status" value="1"/>
</dbReference>
<protein>
    <recommendedName>
        <fullName evidence="9">LppP/LprE family lipoprotein</fullName>
    </recommendedName>
</protein>
<keyword evidence="8" id="KW-1185">Reference proteome</keyword>
<name>A0A097IDJ9_9CORY</name>
<keyword evidence="5" id="KW-0449">Lipoprotein</keyword>
<evidence type="ECO:0000313" key="7">
    <source>
        <dbReference type="EMBL" id="AIT60211.1"/>
    </source>
</evidence>
<evidence type="ECO:0000256" key="6">
    <source>
        <dbReference type="SAM" id="SignalP"/>
    </source>
</evidence>